<dbReference type="PANTHER" id="PTHR40255:SF1">
    <property type="entry name" value="PROTOPORPHYRINOGEN IX OXIDASE"/>
    <property type="match status" value="1"/>
</dbReference>
<evidence type="ECO:0000256" key="3">
    <source>
        <dbReference type="ARBA" id="ARBA00006501"/>
    </source>
</evidence>
<dbReference type="RefSeq" id="WP_099644375.1">
    <property type="nucleotide sequence ID" value="NZ_KZ319287.1"/>
</dbReference>
<dbReference type="PANTHER" id="PTHR40255">
    <property type="entry name" value="UPF0093 MEMBRANE PROTEIN SLR1790"/>
    <property type="match status" value="1"/>
</dbReference>
<dbReference type="GO" id="GO:0005886">
    <property type="term" value="C:plasma membrane"/>
    <property type="evidence" value="ECO:0007669"/>
    <property type="project" value="UniProtKB-SubCell"/>
</dbReference>
<dbReference type="GO" id="GO:0070818">
    <property type="term" value="F:protoporphyrinogen oxidase activity"/>
    <property type="evidence" value="ECO:0007669"/>
    <property type="project" value="UniProtKB-UniRule"/>
</dbReference>
<dbReference type="InterPro" id="IPR005265">
    <property type="entry name" value="HemJ-like"/>
</dbReference>
<keyword evidence="7 14" id="KW-0812">Transmembrane</keyword>
<comment type="subunit">
    <text evidence="14">Homodimer.</text>
</comment>
<keyword evidence="10 14" id="KW-0560">Oxidoreductase</keyword>
<comment type="cofactor">
    <cofactor evidence="14 15">
        <name>heme b</name>
        <dbReference type="ChEBI" id="CHEBI:60344"/>
    </cofactor>
    <text evidence="14 15">Binds 1 heme b (iron(II)-protoporphyrin IX) group per subunit.</text>
</comment>
<evidence type="ECO:0000256" key="12">
    <source>
        <dbReference type="ARBA" id="ARBA00023136"/>
    </source>
</evidence>
<dbReference type="PIRSF" id="PIRSF004638">
    <property type="entry name" value="UCP004638"/>
    <property type="match status" value="1"/>
</dbReference>
<proteinExistence type="inferred from homology"/>
<keyword evidence="5 14" id="KW-1003">Cell membrane</keyword>
<evidence type="ECO:0000256" key="5">
    <source>
        <dbReference type="ARBA" id="ARBA00022475"/>
    </source>
</evidence>
<keyword evidence="9 14" id="KW-1133">Transmembrane helix</keyword>
<feature type="transmembrane region" description="Helical" evidence="14">
    <location>
        <begin position="152"/>
        <end position="173"/>
    </location>
</feature>
<evidence type="ECO:0000256" key="1">
    <source>
        <dbReference type="ARBA" id="ARBA00004651"/>
    </source>
</evidence>
<comment type="catalytic activity">
    <reaction evidence="13 14 15">
        <text>protoporphyrinogen IX + 3 A = protoporphyrin IX + 3 AH2</text>
        <dbReference type="Rhea" id="RHEA:62000"/>
        <dbReference type="ChEBI" id="CHEBI:13193"/>
        <dbReference type="ChEBI" id="CHEBI:17499"/>
        <dbReference type="ChEBI" id="CHEBI:57306"/>
        <dbReference type="ChEBI" id="CHEBI:57307"/>
    </reaction>
</comment>
<dbReference type="HAMAP" id="MF_02239">
    <property type="entry name" value="HemJ"/>
    <property type="match status" value="1"/>
</dbReference>
<comment type="similarity">
    <text evidence="3 14 15">Belongs to the HemJ family.</text>
</comment>
<keyword evidence="17" id="KW-1185">Reference proteome</keyword>
<feature type="transmembrane region" description="Helical" evidence="14">
    <location>
        <begin position="125"/>
        <end position="146"/>
    </location>
</feature>
<evidence type="ECO:0000256" key="11">
    <source>
        <dbReference type="ARBA" id="ARBA00023004"/>
    </source>
</evidence>
<comment type="pathway">
    <text evidence="2 14 15">Porphyrin-containing compound metabolism; protoporphyrin-IX biosynthesis; protoporphyrin-IX from protoporphyrinogen-IX: step 1/1.</text>
</comment>
<evidence type="ECO:0000256" key="10">
    <source>
        <dbReference type="ARBA" id="ARBA00023002"/>
    </source>
</evidence>
<dbReference type="Proteomes" id="UP000229433">
    <property type="component" value="Unassembled WGS sequence"/>
</dbReference>
<protein>
    <recommendedName>
        <fullName evidence="4 14">Protoporphyrinogen IX oxidase</fullName>
        <shortName evidence="14">PPO</shortName>
        <ecNumber evidence="14 15">1.3.99.-</ecNumber>
    </recommendedName>
</protein>
<sequence length="183" mass="21599">MEAYYLYFKSLHLIFVVTWFAGLFYMPRLFMYQIEASEKPEPDRSILGKQLALMAKRLWKIITWPSMILASVFAFIMLHIQPGWLNAPWMQIKLGFVVLLYVYHFRNHQIFKQLQAGNFKYTTRFMRIWNEAPTLILFAVIFLVITKSATNWIWGLAGLIVLAILLMLGIKLYKSIREKNPEA</sequence>
<feature type="transmembrane region" description="Helical" evidence="14">
    <location>
        <begin position="86"/>
        <end position="104"/>
    </location>
</feature>
<dbReference type="UniPathway" id="UPA00251">
    <property type="reaction ID" value="UER00324"/>
</dbReference>
<keyword evidence="11 14" id="KW-0408">Iron</keyword>
<comment type="function">
    <text evidence="14 15">Catalyzes the oxidation of protoporphyrinogen IX to protoporphyrin IX.</text>
</comment>
<accession>A0A2G1VVN6</accession>
<evidence type="ECO:0000256" key="6">
    <source>
        <dbReference type="ARBA" id="ARBA00022617"/>
    </source>
</evidence>
<keyword evidence="12 14" id="KW-0472">Membrane</keyword>
<evidence type="ECO:0000256" key="4">
    <source>
        <dbReference type="ARBA" id="ARBA00017504"/>
    </source>
</evidence>
<evidence type="ECO:0000256" key="13">
    <source>
        <dbReference type="ARBA" id="ARBA00048390"/>
    </source>
</evidence>
<evidence type="ECO:0000256" key="14">
    <source>
        <dbReference type="HAMAP-Rule" id="MF_02239"/>
    </source>
</evidence>
<feature type="transmembrane region" description="Helical" evidence="14">
    <location>
        <begin position="6"/>
        <end position="26"/>
    </location>
</feature>
<evidence type="ECO:0000313" key="17">
    <source>
        <dbReference type="Proteomes" id="UP000229433"/>
    </source>
</evidence>
<reference evidence="16 17" key="1">
    <citation type="submission" date="2017-08" db="EMBL/GenBank/DDBJ databases">
        <title>The whole genome shortgun sequences of strain Leeuwenhoekiella nanhaiensis G18 from the South China Sea.</title>
        <authorList>
            <person name="Liu Q."/>
        </authorList>
    </citation>
    <scope>NUCLEOTIDE SEQUENCE [LARGE SCALE GENOMIC DNA]</scope>
    <source>
        <strain evidence="16 17">G18</strain>
    </source>
</reference>
<dbReference type="AlphaFoldDB" id="A0A2G1VVN6"/>
<dbReference type="EMBL" id="NQXA01000001">
    <property type="protein sequence ID" value="PHQ30836.1"/>
    <property type="molecule type" value="Genomic_DNA"/>
</dbReference>
<comment type="caution">
    <text evidence="16">The sequence shown here is derived from an EMBL/GenBank/DDBJ whole genome shotgun (WGS) entry which is preliminary data.</text>
</comment>
<keyword evidence="8 14" id="KW-0479">Metal-binding</keyword>
<feature type="binding site" description="axial binding residue" evidence="14">
    <location>
        <position position="93"/>
    </location>
    <ligand>
        <name>heme</name>
        <dbReference type="ChEBI" id="CHEBI:30413"/>
    </ligand>
    <ligandPart>
        <name>Fe</name>
        <dbReference type="ChEBI" id="CHEBI:18248"/>
    </ligandPart>
</feature>
<feature type="transmembrane region" description="Helical" evidence="14">
    <location>
        <begin position="58"/>
        <end position="80"/>
    </location>
</feature>
<evidence type="ECO:0000313" key="16">
    <source>
        <dbReference type="EMBL" id="PHQ30836.1"/>
    </source>
</evidence>
<feature type="binding site" description="axial binding residue" evidence="14">
    <location>
        <position position="12"/>
    </location>
    <ligand>
        <name>heme</name>
        <dbReference type="ChEBI" id="CHEBI:30413"/>
    </ligand>
    <ligandPart>
        <name>Fe</name>
        <dbReference type="ChEBI" id="CHEBI:18248"/>
    </ligandPart>
</feature>
<dbReference type="Pfam" id="PF03653">
    <property type="entry name" value="UPF0093"/>
    <property type="match status" value="1"/>
</dbReference>
<evidence type="ECO:0000256" key="15">
    <source>
        <dbReference type="PIRNR" id="PIRNR004638"/>
    </source>
</evidence>
<organism evidence="16 17">
    <name type="scientific">Leeuwenhoekiella nanhaiensis</name>
    <dbReference type="NCBI Taxonomy" id="1655491"/>
    <lineage>
        <taxon>Bacteria</taxon>
        <taxon>Pseudomonadati</taxon>
        <taxon>Bacteroidota</taxon>
        <taxon>Flavobacteriia</taxon>
        <taxon>Flavobacteriales</taxon>
        <taxon>Flavobacteriaceae</taxon>
        <taxon>Leeuwenhoekiella</taxon>
    </lineage>
</organism>
<evidence type="ECO:0000256" key="8">
    <source>
        <dbReference type="ARBA" id="ARBA00022723"/>
    </source>
</evidence>
<name>A0A2G1VVN6_9FLAO</name>
<keyword evidence="6 14" id="KW-0349">Heme</keyword>
<dbReference type="EC" id="1.3.99.-" evidence="14 15"/>
<gene>
    <name evidence="16" type="ORF">CJ305_00990</name>
</gene>
<dbReference type="GO" id="GO:0046872">
    <property type="term" value="F:metal ion binding"/>
    <property type="evidence" value="ECO:0007669"/>
    <property type="project" value="UniProtKB-UniRule"/>
</dbReference>
<evidence type="ECO:0000256" key="7">
    <source>
        <dbReference type="ARBA" id="ARBA00022692"/>
    </source>
</evidence>
<dbReference type="OrthoDB" id="9800824at2"/>
<dbReference type="GO" id="GO:0006782">
    <property type="term" value="P:protoporphyrinogen IX biosynthetic process"/>
    <property type="evidence" value="ECO:0007669"/>
    <property type="project" value="UniProtKB-UniRule"/>
</dbReference>
<comment type="subcellular location">
    <subcellularLocation>
        <location evidence="1 14">Cell membrane</location>
        <topology evidence="1 14">Multi-pass membrane protein</topology>
    </subcellularLocation>
</comment>
<evidence type="ECO:0000256" key="2">
    <source>
        <dbReference type="ARBA" id="ARBA00005073"/>
    </source>
</evidence>
<evidence type="ECO:0000256" key="9">
    <source>
        <dbReference type="ARBA" id="ARBA00022989"/>
    </source>
</evidence>